<feature type="region of interest" description="Disordered" evidence="1">
    <location>
        <begin position="1"/>
        <end position="61"/>
    </location>
</feature>
<dbReference type="EMBL" id="JAWXYG010000013">
    <property type="protein sequence ID" value="KAK4255760.1"/>
    <property type="molecule type" value="Genomic_DNA"/>
</dbReference>
<organism evidence="2 3">
    <name type="scientific">Acacia crassicarpa</name>
    <name type="common">northern wattle</name>
    <dbReference type="NCBI Taxonomy" id="499986"/>
    <lineage>
        <taxon>Eukaryota</taxon>
        <taxon>Viridiplantae</taxon>
        <taxon>Streptophyta</taxon>
        <taxon>Embryophyta</taxon>
        <taxon>Tracheophyta</taxon>
        <taxon>Spermatophyta</taxon>
        <taxon>Magnoliopsida</taxon>
        <taxon>eudicotyledons</taxon>
        <taxon>Gunneridae</taxon>
        <taxon>Pentapetalae</taxon>
        <taxon>rosids</taxon>
        <taxon>fabids</taxon>
        <taxon>Fabales</taxon>
        <taxon>Fabaceae</taxon>
        <taxon>Caesalpinioideae</taxon>
        <taxon>mimosoid clade</taxon>
        <taxon>Acacieae</taxon>
        <taxon>Acacia</taxon>
    </lineage>
</organism>
<evidence type="ECO:0000313" key="3">
    <source>
        <dbReference type="Proteomes" id="UP001293593"/>
    </source>
</evidence>
<evidence type="ECO:0000313" key="2">
    <source>
        <dbReference type="EMBL" id="KAK4255760.1"/>
    </source>
</evidence>
<feature type="compositionally biased region" description="Basic and acidic residues" evidence="1">
    <location>
        <begin position="7"/>
        <end position="16"/>
    </location>
</feature>
<accession>A0AAE1M7M7</accession>
<proteinExistence type="predicted"/>
<sequence>MLANSDTLRRKIKESPELSSKSSLPGIAMEELSLDRKHRLTSSTSSPRPRPRPTCTCSNRPGSVRCTRHGYAIPERRLKKRPSSQEILRRALTPPPPRRLALRWVNFRPTPSRLSVMSMA</sequence>
<comment type="caution">
    <text evidence="2">The sequence shown here is derived from an EMBL/GenBank/DDBJ whole genome shotgun (WGS) entry which is preliminary data.</text>
</comment>
<keyword evidence="3" id="KW-1185">Reference proteome</keyword>
<protein>
    <submittedName>
        <fullName evidence="2">Uncharacterized protein</fullName>
    </submittedName>
</protein>
<dbReference type="AlphaFoldDB" id="A0AAE1M7M7"/>
<feature type="compositionally biased region" description="Low complexity" evidence="1">
    <location>
        <begin position="41"/>
        <end position="61"/>
    </location>
</feature>
<evidence type="ECO:0000256" key="1">
    <source>
        <dbReference type="SAM" id="MobiDB-lite"/>
    </source>
</evidence>
<name>A0AAE1M7M7_9FABA</name>
<dbReference type="Proteomes" id="UP001293593">
    <property type="component" value="Unassembled WGS sequence"/>
</dbReference>
<reference evidence="2" key="1">
    <citation type="submission" date="2023-10" db="EMBL/GenBank/DDBJ databases">
        <title>Chromosome-level genome of the transformable northern wattle, Acacia crassicarpa.</title>
        <authorList>
            <person name="Massaro I."/>
            <person name="Sinha N.R."/>
            <person name="Poethig S."/>
            <person name="Leichty A.R."/>
        </authorList>
    </citation>
    <scope>NUCLEOTIDE SEQUENCE</scope>
    <source>
        <strain evidence="2">Acra3RX</strain>
        <tissue evidence="2">Leaf</tissue>
    </source>
</reference>
<gene>
    <name evidence="2" type="ORF">QN277_008715</name>
</gene>